<accession>A0A1D9Q085</accession>
<sequence>MASLKRRRQSLAEAPYRPSHNSTKMPTTTRRTSRRSTLSTKSANTVSDDRDINMPSQNINEPSQNINETIATLRSAAESVTVRVLEETADEQARVIQAMRSTISAKDLRIQKLNRKVARRDKSLDKLRKRIERLNTAFSKQSWSNFEAIDVGTKHDERMKISRDKVPTSADGLCTKCGKNFSRLVKENKQLRDRLHEIDGLCIRLRTECSKMENKIRGLEQDLVMIRGKQ</sequence>
<dbReference type="AlphaFoldDB" id="A0A1D9Q085"/>
<dbReference type="VEuPathDB" id="FungiDB:sscle_03g031310"/>
<organism evidence="3 4">
    <name type="scientific">Sclerotinia sclerotiorum (strain ATCC 18683 / 1980 / Ss-1)</name>
    <name type="common">White mold</name>
    <name type="synonym">Whetzelinia sclerotiorum</name>
    <dbReference type="NCBI Taxonomy" id="665079"/>
    <lineage>
        <taxon>Eukaryota</taxon>
        <taxon>Fungi</taxon>
        <taxon>Dikarya</taxon>
        <taxon>Ascomycota</taxon>
        <taxon>Pezizomycotina</taxon>
        <taxon>Leotiomycetes</taxon>
        <taxon>Helotiales</taxon>
        <taxon>Sclerotiniaceae</taxon>
        <taxon>Sclerotinia</taxon>
    </lineage>
</organism>
<feature type="coiled-coil region" evidence="1">
    <location>
        <begin position="202"/>
        <end position="229"/>
    </location>
</feature>
<dbReference type="OrthoDB" id="3535172at2759"/>
<dbReference type="Proteomes" id="UP000177798">
    <property type="component" value="Chromosome 3"/>
</dbReference>
<evidence type="ECO:0000256" key="1">
    <source>
        <dbReference type="SAM" id="Coils"/>
    </source>
</evidence>
<proteinExistence type="predicted"/>
<gene>
    <name evidence="3" type="ORF">sscle_03g031310</name>
</gene>
<dbReference type="EMBL" id="CP017816">
    <property type="protein sequence ID" value="APA08361.1"/>
    <property type="molecule type" value="Genomic_DNA"/>
</dbReference>
<feature type="compositionally biased region" description="Low complexity" evidence="2">
    <location>
        <begin position="27"/>
        <end position="42"/>
    </location>
</feature>
<reference evidence="4" key="1">
    <citation type="journal article" date="2017" name="Genome Biol. Evol.">
        <title>The complete genome sequence of the phytopathogenic fungus Sclerotinia sclerotiorum reveals insights into the genome architecture of broad host range pathogens.</title>
        <authorList>
            <person name="Derbyshire M."/>
            <person name="Denton-Giles M."/>
            <person name="Hegedus D."/>
            <person name="Seifbarghy S."/>
            <person name="Rollins J."/>
            <person name="van Kan J."/>
            <person name="Seidl M.F."/>
            <person name="Faino L."/>
            <person name="Mbengue M."/>
            <person name="Navaud O."/>
            <person name="Raffaele S."/>
            <person name="Hammond-Kosack K."/>
            <person name="Heard S."/>
            <person name="Oliver R."/>
        </authorList>
    </citation>
    <scope>NUCLEOTIDE SEQUENCE [LARGE SCALE GENOMIC DNA]</scope>
    <source>
        <strain evidence="4">ATCC 18683 / 1980 / Ss-1</strain>
    </source>
</reference>
<evidence type="ECO:0000313" key="4">
    <source>
        <dbReference type="Proteomes" id="UP000177798"/>
    </source>
</evidence>
<name>A0A1D9Q085_SCLS1</name>
<feature type="region of interest" description="Disordered" evidence="2">
    <location>
        <begin position="1"/>
        <end position="58"/>
    </location>
</feature>
<evidence type="ECO:0000313" key="3">
    <source>
        <dbReference type="EMBL" id="APA08361.1"/>
    </source>
</evidence>
<keyword evidence="1" id="KW-0175">Coiled coil</keyword>
<feature type="coiled-coil region" evidence="1">
    <location>
        <begin position="110"/>
        <end position="137"/>
    </location>
</feature>
<protein>
    <submittedName>
        <fullName evidence="3">Uncharacterized protein</fullName>
    </submittedName>
</protein>
<evidence type="ECO:0000256" key="2">
    <source>
        <dbReference type="SAM" id="MobiDB-lite"/>
    </source>
</evidence>